<evidence type="ECO:0000259" key="1">
    <source>
        <dbReference type="Pfam" id="PF20150"/>
    </source>
</evidence>
<dbReference type="OrthoDB" id="3473305at2759"/>
<keyword evidence="3" id="KW-1185">Reference proteome</keyword>
<dbReference type="Pfam" id="PF20150">
    <property type="entry name" value="2EXR"/>
    <property type="match status" value="1"/>
</dbReference>
<dbReference type="EMBL" id="KZ613940">
    <property type="protein sequence ID" value="PMD45476.1"/>
    <property type="molecule type" value="Genomic_DNA"/>
</dbReference>
<gene>
    <name evidence="2" type="ORF">L207DRAFT_508351</name>
</gene>
<reference evidence="2 3" key="1">
    <citation type="submission" date="2016-04" db="EMBL/GenBank/DDBJ databases">
        <title>A degradative enzymes factory behind the ericoid mycorrhizal symbiosis.</title>
        <authorList>
            <consortium name="DOE Joint Genome Institute"/>
            <person name="Martino E."/>
            <person name="Morin E."/>
            <person name="Grelet G."/>
            <person name="Kuo A."/>
            <person name="Kohler A."/>
            <person name="Daghino S."/>
            <person name="Barry K."/>
            <person name="Choi C."/>
            <person name="Cichocki N."/>
            <person name="Clum A."/>
            <person name="Copeland A."/>
            <person name="Hainaut M."/>
            <person name="Haridas S."/>
            <person name="Labutti K."/>
            <person name="Lindquist E."/>
            <person name="Lipzen A."/>
            <person name="Khouja H.-R."/>
            <person name="Murat C."/>
            <person name="Ohm R."/>
            <person name="Olson A."/>
            <person name="Spatafora J."/>
            <person name="Veneault-Fourrey C."/>
            <person name="Henrissat B."/>
            <person name="Grigoriev I."/>
            <person name="Martin F."/>
            <person name="Perotto S."/>
        </authorList>
    </citation>
    <scope>NUCLEOTIDE SEQUENCE [LARGE SCALE GENOMIC DNA]</scope>
    <source>
        <strain evidence="2 3">F</strain>
    </source>
</reference>
<dbReference type="InterPro" id="IPR045518">
    <property type="entry name" value="2EXR"/>
</dbReference>
<proteinExistence type="predicted"/>
<dbReference type="PANTHER" id="PTHR35910:SF1">
    <property type="entry name" value="2EXR DOMAIN-CONTAINING PROTEIN"/>
    <property type="match status" value="1"/>
</dbReference>
<organism evidence="2 3">
    <name type="scientific">Hyaloscypha variabilis (strain UAMH 11265 / GT02V1 / F)</name>
    <name type="common">Meliniomyces variabilis</name>
    <dbReference type="NCBI Taxonomy" id="1149755"/>
    <lineage>
        <taxon>Eukaryota</taxon>
        <taxon>Fungi</taxon>
        <taxon>Dikarya</taxon>
        <taxon>Ascomycota</taxon>
        <taxon>Pezizomycotina</taxon>
        <taxon>Leotiomycetes</taxon>
        <taxon>Helotiales</taxon>
        <taxon>Hyaloscyphaceae</taxon>
        <taxon>Hyaloscypha</taxon>
        <taxon>Hyaloscypha variabilis</taxon>
    </lineage>
</organism>
<feature type="domain" description="2EXR" evidence="1">
    <location>
        <begin position="7"/>
        <end position="113"/>
    </location>
</feature>
<name>A0A2J6S3X7_HYAVF</name>
<dbReference type="PANTHER" id="PTHR35910">
    <property type="entry name" value="2EXR DOMAIN-CONTAINING PROTEIN"/>
    <property type="match status" value="1"/>
</dbReference>
<sequence length="260" mass="30442">MAETRTFTCFPKLPLEIRNMIWIAASNLPRNLDIWARPTGATSYRNDDLEWEEFKTFRFTTRQPVPGVLLATKESRAASREFFHMSFGENIDWGGGFKIDMNCEIMRNFEADRLCPMGPFTEYASSYFWGALPPPSCAVNLYRASTDEPDPLEKLMFYADGFHDEILFYYCEKLIPINGPFDFIELSEEQAFYREWKAFLEAKERLQHQFDYWVESRRDEIKRTHARMDLGPPTEVDLDLGCKCPEFKCAALIVNGVRRR</sequence>
<evidence type="ECO:0000313" key="3">
    <source>
        <dbReference type="Proteomes" id="UP000235786"/>
    </source>
</evidence>
<accession>A0A2J6S3X7</accession>
<dbReference type="Proteomes" id="UP000235786">
    <property type="component" value="Unassembled WGS sequence"/>
</dbReference>
<dbReference type="AlphaFoldDB" id="A0A2J6S3X7"/>
<evidence type="ECO:0000313" key="2">
    <source>
        <dbReference type="EMBL" id="PMD45476.1"/>
    </source>
</evidence>
<protein>
    <recommendedName>
        <fullName evidence="1">2EXR domain-containing protein</fullName>
    </recommendedName>
</protein>